<dbReference type="Gene3D" id="1.20.1260.10">
    <property type="match status" value="2"/>
</dbReference>
<name>A0ABZ2CJR9_9BACI</name>
<dbReference type="RefSeq" id="WP_338452502.1">
    <property type="nucleotide sequence ID" value="NZ_CP137640.1"/>
</dbReference>
<dbReference type="EMBL" id="CP137640">
    <property type="protein sequence ID" value="WVX83622.1"/>
    <property type="molecule type" value="Genomic_DNA"/>
</dbReference>
<evidence type="ECO:0000313" key="2">
    <source>
        <dbReference type="Proteomes" id="UP001357223"/>
    </source>
</evidence>
<dbReference type="Proteomes" id="UP001357223">
    <property type="component" value="Chromosome"/>
</dbReference>
<dbReference type="InterPro" id="IPR021617">
    <property type="entry name" value="DUF3231"/>
</dbReference>
<evidence type="ECO:0000313" key="1">
    <source>
        <dbReference type="EMBL" id="WVX83622.1"/>
    </source>
</evidence>
<organism evidence="1 2">
    <name type="scientific">Niallia oryzisoli</name>
    <dbReference type="NCBI Taxonomy" id="1737571"/>
    <lineage>
        <taxon>Bacteria</taxon>
        <taxon>Bacillati</taxon>
        <taxon>Bacillota</taxon>
        <taxon>Bacilli</taxon>
        <taxon>Bacillales</taxon>
        <taxon>Bacillaceae</taxon>
        <taxon>Niallia</taxon>
    </lineage>
</organism>
<keyword evidence="2" id="KW-1185">Reference proteome</keyword>
<dbReference type="Pfam" id="PF11553">
    <property type="entry name" value="DUF3231"/>
    <property type="match status" value="2"/>
</dbReference>
<proteinExistence type="predicted"/>
<reference evidence="1 2" key="1">
    <citation type="submission" date="2023-10" db="EMBL/GenBank/DDBJ databases">
        <title>Niallia locisalis sp.nov. isolated from a salt pond sample.</title>
        <authorList>
            <person name="Li X.-J."/>
            <person name="Dong L."/>
        </authorList>
    </citation>
    <scope>NUCLEOTIDE SEQUENCE [LARGE SCALE GENOMIC DNA]</scope>
    <source>
        <strain evidence="1 2">DSM 29761</strain>
    </source>
</reference>
<sequence length="331" mass="37834">MKNNPNNSPLTSAEIGKLWATYIGNSMSEKVLLHFFQHVEDSEIRDVIGFSLRLCQDFVKRVENIYKSVGHPIPIGFTDEDVNLEAPRLFKDEFYLHYLRNAIRSGISVYGVAVPLVTRKDIREFFIYAVDESMKLVVRLNELLENKAQSSPAPPAIPIPNQIDFVKKKSYFRGFIGEVRPLHALEIAHLYDNITSNSVGHALLYAFSRVAQAEKIGQLFKRGLEFSTKAIETYSHYLMECHLQCPPLFDHLVTLNDLSPFSDKLMLFHEVNHFSIRIRDFGNSIAVNGRHDLAASYFKTFMTVGLFVQEAGNLLVENGWMERMPEAPTYK</sequence>
<accession>A0ABZ2CJR9</accession>
<dbReference type="InterPro" id="IPR012347">
    <property type="entry name" value="Ferritin-like"/>
</dbReference>
<gene>
    <name evidence="1" type="ORF">R4Z09_11830</name>
</gene>
<protein>
    <submittedName>
        <fullName evidence="1">DUF3231 family protein</fullName>
    </submittedName>
</protein>